<name>A0A856MEG6_9CYAN</name>
<dbReference type="SUPFAM" id="SSF53850">
    <property type="entry name" value="Periplasmic binding protein-like II"/>
    <property type="match status" value="1"/>
</dbReference>
<dbReference type="InterPro" id="IPR000847">
    <property type="entry name" value="LysR_HTH_N"/>
</dbReference>
<reference evidence="6 7" key="1">
    <citation type="submission" date="2018-06" db="EMBL/GenBank/DDBJ databases">
        <title>Comparative genomics of Brasilonema spp. strains.</title>
        <authorList>
            <person name="Alvarenga D.O."/>
            <person name="Fiore M.F."/>
            <person name="Varani A.M."/>
        </authorList>
    </citation>
    <scope>NUCLEOTIDE SEQUENCE [LARGE SCALE GENOMIC DNA]</scope>
    <source>
        <strain evidence="6 7">CENA114</strain>
    </source>
</reference>
<dbReference type="FunFam" id="1.10.10.10:FF:000001">
    <property type="entry name" value="LysR family transcriptional regulator"/>
    <property type="match status" value="1"/>
</dbReference>
<dbReference type="AlphaFoldDB" id="A0A856MEG6"/>
<dbReference type="Pfam" id="PF03466">
    <property type="entry name" value="LysR_substrate"/>
    <property type="match status" value="1"/>
</dbReference>
<dbReference type="Gene3D" id="1.10.10.10">
    <property type="entry name" value="Winged helix-like DNA-binding domain superfamily/Winged helix DNA-binding domain"/>
    <property type="match status" value="1"/>
</dbReference>
<dbReference type="GO" id="GO:0032993">
    <property type="term" value="C:protein-DNA complex"/>
    <property type="evidence" value="ECO:0007669"/>
    <property type="project" value="TreeGrafter"/>
</dbReference>
<dbReference type="Pfam" id="PF00126">
    <property type="entry name" value="HTH_1"/>
    <property type="match status" value="1"/>
</dbReference>
<protein>
    <submittedName>
        <fullName evidence="6">LysR family transcriptional regulator</fullName>
    </submittedName>
</protein>
<evidence type="ECO:0000256" key="2">
    <source>
        <dbReference type="ARBA" id="ARBA00023015"/>
    </source>
</evidence>
<accession>A0A856MEG6</accession>
<keyword evidence="4" id="KW-0804">Transcription</keyword>
<gene>
    <name evidence="6" type="ORF">DP114_11995</name>
</gene>
<keyword evidence="2" id="KW-0805">Transcription regulation</keyword>
<evidence type="ECO:0000313" key="6">
    <source>
        <dbReference type="EMBL" id="QDL08519.1"/>
    </source>
</evidence>
<dbReference type="PRINTS" id="PR00039">
    <property type="entry name" value="HTHLYSR"/>
</dbReference>
<dbReference type="EMBL" id="CP030118">
    <property type="protein sequence ID" value="QDL08519.1"/>
    <property type="molecule type" value="Genomic_DNA"/>
</dbReference>
<dbReference type="GO" id="GO:0003700">
    <property type="term" value="F:DNA-binding transcription factor activity"/>
    <property type="evidence" value="ECO:0007669"/>
    <property type="project" value="InterPro"/>
</dbReference>
<evidence type="ECO:0000256" key="4">
    <source>
        <dbReference type="ARBA" id="ARBA00023163"/>
    </source>
</evidence>
<sequence>MELRHLHYFIAVAEELHFSRAAERLRISQPPLSQQIRSLEDELGVKLFERTKRHVHLTEAGKVFLDRSYLVLAQLEQAIAVTQRIGRGEVGRLAIGFVGSATYTVLPDILSVFREQFPAVELRLHELTTQEQIQALHHKQVDVGIVRSVIIDPGLSTECVLQESIILALPETHPLSAQTKVSLSTLASESFILFPAKMGPVFYEQIINICQQAGFRPKVAQEAVQMQTIIGLVAAGLGIAFVPASLQNFHRSGVIYRPLQEQTPKTGLYLTWRQHDSSPAVRAFLSLARKTTQGELNRDDREQLGINHLT</sequence>
<dbReference type="KEGG" id="bsen:DP114_11995"/>
<dbReference type="PROSITE" id="PS50931">
    <property type="entry name" value="HTH_LYSR"/>
    <property type="match status" value="1"/>
</dbReference>
<dbReference type="CDD" id="cd08414">
    <property type="entry name" value="PBP2_LTTR_aromatics_like"/>
    <property type="match status" value="1"/>
</dbReference>
<evidence type="ECO:0000256" key="1">
    <source>
        <dbReference type="ARBA" id="ARBA00009437"/>
    </source>
</evidence>
<organism evidence="6 7">
    <name type="scientific">Brasilonema sennae CENA114</name>
    <dbReference type="NCBI Taxonomy" id="415709"/>
    <lineage>
        <taxon>Bacteria</taxon>
        <taxon>Bacillati</taxon>
        <taxon>Cyanobacteriota</taxon>
        <taxon>Cyanophyceae</taxon>
        <taxon>Nostocales</taxon>
        <taxon>Scytonemataceae</taxon>
        <taxon>Brasilonema</taxon>
        <taxon>Bromeliae group (in: Brasilonema)</taxon>
    </lineage>
</organism>
<dbReference type="InterPro" id="IPR036390">
    <property type="entry name" value="WH_DNA-bd_sf"/>
</dbReference>
<dbReference type="Proteomes" id="UP000503129">
    <property type="component" value="Chromosome"/>
</dbReference>
<comment type="similarity">
    <text evidence="1">Belongs to the LysR transcriptional regulatory family.</text>
</comment>
<keyword evidence="7" id="KW-1185">Reference proteome</keyword>
<dbReference type="Gene3D" id="3.40.190.10">
    <property type="entry name" value="Periplasmic binding protein-like II"/>
    <property type="match status" value="2"/>
</dbReference>
<dbReference type="InterPro" id="IPR005119">
    <property type="entry name" value="LysR_subst-bd"/>
</dbReference>
<proteinExistence type="inferred from homology"/>
<dbReference type="GO" id="GO:0003677">
    <property type="term" value="F:DNA binding"/>
    <property type="evidence" value="ECO:0007669"/>
    <property type="project" value="UniProtKB-KW"/>
</dbReference>
<dbReference type="PANTHER" id="PTHR30346">
    <property type="entry name" value="TRANSCRIPTIONAL DUAL REGULATOR HCAR-RELATED"/>
    <property type="match status" value="1"/>
</dbReference>
<evidence type="ECO:0000313" key="7">
    <source>
        <dbReference type="Proteomes" id="UP000503129"/>
    </source>
</evidence>
<evidence type="ECO:0000259" key="5">
    <source>
        <dbReference type="PROSITE" id="PS50931"/>
    </source>
</evidence>
<dbReference type="InterPro" id="IPR036388">
    <property type="entry name" value="WH-like_DNA-bd_sf"/>
</dbReference>
<feature type="domain" description="HTH lysR-type" evidence="5">
    <location>
        <begin position="1"/>
        <end position="58"/>
    </location>
</feature>
<keyword evidence="3" id="KW-0238">DNA-binding</keyword>
<dbReference type="SUPFAM" id="SSF46785">
    <property type="entry name" value="Winged helix' DNA-binding domain"/>
    <property type="match status" value="1"/>
</dbReference>
<evidence type="ECO:0000256" key="3">
    <source>
        <dbReference type="ARBA" id="ARBA00023125"/>
    </source>
</evidence>
<dbReference type="PANTHER" id="PTHR30346:SF0">
    <property type="entry name" value="HCA OPERON TRANSCRIPTIONAL ACTIVATOR HCAR"/>
    <property type="match status" value="1"/>
</dbReference>
<dbReference type="RefSeq" id="WP_169266817.1">
    <property type="nucleotide sequence ID" value="NZ_CAWOXK010000001.1"/>
</dbReference>